<dbReference type="InterPro" id="IPR011249">
    <property type="entry name" value="Metalloenz_LuxS/M16"/>
</dbReference>
<dbReference type="PANTHER" id="PTHR11851:SF49">
    <property type="entry name" value="MITOCHONDRIAL-PROCESSING PEPTIDASE SUBUNIT ALPHA"/>
    <property type="match status" value="1"/>
</dbReference>
<name>A0A830GU69_9CREN</name>
<evidence type="ECO:0000259" key="3">
    <source>
        <dbReference type="Pfam" id="PF05193"/>
    </source>
</evidence>
<evidence type="ECO:0000259" key="2">
    <source>
        <dbReference type="Pfam" id="PF00675"/>
    </source>
</evidence>
<comment type="similarity">
    <text evidence="1">Belongs to the peptidase M16 family.</text>
</comment>
<comment type="caution">
    <text evidence="4">The sequence shown here is derived from an EMBL/GenBank/DDBJ whole genome shotgun (WGS) entry which is preliminary data.</text>
</comment>
<feature type="domain" description="Peptidase M16 N-terminal" evidence="2">
    <location>
        <begin position="12"/>
        <end position="150"/>
    </location>
</feature>
<dbReference type="InterPro" id="IPR050361">
    <property type="entry name" value="MPP/UQCRC_Complex"/>
</dbReference>
<dbReference type="SUPFAM" id="SSF63411">
    <property type="entry name" value="LuxS/MPP-like metallohydrolase"/>
    <property type="match status" value="2"/>
</dbReference>
<dbReference type="GO" id="GO:0046872">
    <property type="term" value="F:metal ion binding"/>
    <property type="evidence" value="ECO:0007669"/>
    <property type="project" value="InterPro"/>
</dbReference>
<dbReference type="PANTHER" id="PTHR11851">
    <property type="entry name" value="METALLOPROTEASE"/>
    <property type="match status" value="1"/>
</dbReference>
<reference evidence="4" key="2">
    <citation type="submission" date="2020-09" db="EMBL/GenBank/DDBJ databases">
        <authorList>
            <person name="Sun Q."/>
            <person name="Ohkuma M."/>
        </authorList>
    </citation>
    <scope>NUCLEOTIDE SEQUENCE</scope>
    <source>
        <strain evidence="4">JCM 10088</strain>
    </source>
</reference>
<gene>
    <name evidence="4" type="ORF">GCM10007981_13020</name>
</gene>
<feature type="domain" description="Peptidase M16 C-terminal" evidence="3">
    <location>
        <begin position="160"/>
        <end position="323"/>
    </location>
</feature>
<dbReference type="Pfam" id="PF05193">
    <property type="entry name" value="Peptidase_M16_C"/>
    <property type="match status" value="1"/>
</dbReference>
<keyword evidence="5" id="KW-1185">Reference proteome</keyword>
<dbReference type="InterPro" id="IPR011765">
    <property type="entry name" value="Pept_M16_N"/>
</dbReference>
<sequence>MLLDNGVEISIDRAESRVTAIAVGVGVGSIYEEPHMRGISHLLEHMMFKSNKWISGEELDMTIEGLGGMANAFTGRDYTIYVFEVLSESAPSLIDVICKMMLNDKYSEDEFLSERDVVLSEIQLRDENPSSRIWDLGTQALFGRSDLGDPVTGYHETIGSVTLRDLVEHKARNYVGGNIKVAMVGNVGDEAVNAARACFSKIEPGRPDRKKPSMGSPRDVIERGRGDGAYISFSLAMDNEDPRSTYLRLALMEFQLSDGASSILFRNLRNKGLAYSFDVDWELFPGIAYMQAVVEAVEPDKLDSVLGQLRSAILEAHEFVGEDYLRRRRKYLEYVSASSLRNMFDRAYADSYFMLKGLPFNMPGYVDELSTAYWDRGNYAVGNASIATAIIN</sequence>
<dbReference type="RefSeq" id="WP_188596618.1">
    <property type="nucleotide sequence ID" value="NZ_BMNL01000003.1"/>
</dbReference>
<reference evidence="4" key="1">
    <citation type="journal article" date="2014" name="Int. J. Syst. Evol. Microbiol.">
        <title>Complete genome sequence of Corynebacterium casei LMG S-19264T (=DSM 44701T), isolated from a smear-ripened cheese.</title>
        <authorList>
            <consortium name="US DOE Joint Genome Institute (JGI-PGF)"/>
            <person name="Walter F."/>
            <person name="Albersmeier A."/>
            <person name="Kalinowski J."/>
            <person name="Ruckert C."/>
        </authorList>
    </citation>
    <scope>NUCLEOTIDE SEQUENCE</scope>
    <source>
        <strain evidence="4">JCM 10088</strain>
    </source>
</reference>
<proteinExistence type="inferred from homology"/>
<dbReference type="Gene3D" id="3.30.830.10">
    <property type="entry name" value="Metalloenzyme, LuxS/M16 peptidase-like"/>
    <property type="match status" value="2"/>
</dbReference>
<dbReference type="InterPro" id="IPR007863">
    <property type="entry name" value="Peptidase_M16_C"/>
</dbReference>
<dbReference type="EMBL" id="BMNL01000003">
    <property type="protein sequence ID" value="GGP21390.1"/>
    <property type="molecule type" value="Genomic_DNA"/>
</dbReference>
<evidence type="ECO:0000313" key="5">
    <source>
        <dbReference type="Proteomes" id="UP000610960"/>
    </source>
</evidence>
<evidence type="ECO:0000313" key="4">
    <source>
        <dbReference type="EMBL" id="GGP21390.1"/>
    </source>
</evidence>
<dbReference type="Proteomes" id="UP000610960">
    <property type="component" value="Unassembled WGS sequence"/>
</dbReference>
<dbReference type="OrthoDB" id="25333at2157"/>
<accession>A0A830GU69</accession>
<protein>
    <submittedName>
        <fullName evidence="4">Peptidase M16</fullName>
    </submittedName>
</protein>
<organism evidence="4 5">
    <name type="scientific">Thermocladium modestius</name>
    <dbReference type="NCBI Taxonomy" id="62609"/>
    <lineage>
        <taxon>Archaea</taxon>
        <taxon>Thermoproteota</taxon>
        <taxon>Thermoprotei</taxon>
        <taxon>Thermoproteales</taxon>
        <taxon>Thermoproteaceae</taxon>
        <taxon>Thermocladium</taxon>
    </lineage>
</organism>
<dbReference type="AlphaFoldDB" id="A0A830GU69"/>
<dbReference type="Pfam" id="PF00675">
    <property type="entry name" value="Peptidase_M16"/>
    <property type="match status" value="1"/>
</dbReference>
<evidence type="ECO:0000256" key="1">
    <source>
        <dbReference type="ARBA" id="ARBA00007261"/>
    </source>
</evidence>